<dbReference type="Gene3D" id="3.10.450.350">
    <property type="match status" value="2"/>
</dbReference>
<keyword evidence="7" id="KW-0482">Metalloprotease</keyword>
<organism evidence="12 13">
    <name type="scientific">Alkalilimnicola ehrlichii (strain ATCC BAA-1101 / DSM 17681 / MLHE-1)</name>
    <dbReference type="NCBI Taxonomy" id="187272"/>
    <lineage>
        <taxon>Bacteria</taxon>
        <taxon>Pseudomonadati</taxon>
        <taxon>Pseudomonadota</taxon>
        <taxon>Gammaproteobacteria</taxon>
        <taxon>Chromatiales</taxon>
        <taxon>Ectothiorhodospiraceae</taxon>
        <taxon>Alkalilimnicola</taxon>
    </lineage>
</organism>
<keyword evidence="6" id="KW-0862">Zinc</keyword>
<dbReference type="eggNOG" id="COG3061">
    <property type="taxonomic scope" value="Bacteria"/>
</dbReference>
<dbReference type="eggNOG" id="COG0739">
    <property type="taxonomic scope" value="Bacteria"/>
</dbReference>
<protein>
    <submittedName>
        <fullName evidence="12">Peptidase M23B</fullName>
    </submittedName>
</protein>
<dbReference type="Pfam" id="PF19425">
    <property type="entry name" value="Csd3_N2"/>
    <property type="match status" value="1"/>
</dbReference>
<evidence type="ECO:0000256" key="8">
    <source>
        <dbReference type="SAM" id="MobiDB-lite"/>
    </source>
</evidence>
<dbReference type="RefSeq" id="WP_011628187.1">
    <property type="nucleotide sequence ID" value="NC_008340.1"/>
</dbReference>
<reference evidence="13" key="1">
    <citation type="submission" date="2006-08" db="EMBL/GenBank/DDBJ databases">
        <title>Complete sequence of Alkalilimnicola ehrilichei MLHE-1.</title>
        <authorList>
            <person name="Copeland A."/>
            <person name="Lucas S."/>
            <person name="Lapidus A."/>
            <person name="Barry K."/>
            <person name="Detter J.C."/>
            <person name="Glavina del Rio T."/>
            <person name="Hammon N."/>
            <person name="Israni S."/>
            <person name="Dalin E."/>
            <person name="Tice H."/>
            <person name="Pitluck S."/>
            <person name="Sims D."/>
            <person name="Brettin T."/>
            <person name="Bruce D."/>
            <person name="Han C."/>
            <person name="Tapia R."/>
            <person name="Gilna P."/>
            <person name="Schmutz J."/>
            <person name="Larimer F."/>
            <person name="Land M."/>
            <person name="Hauser L."/>
            <person name="Kyrpides N."/>
            <person name="Mikhailova N."/>
            <person name="Oremland R.S."/>
            <person name="Hoeft S.E."/>
            <person name="Switzer-Blum J."/>
            <person name="Kulp T."/>
            <person name="King G."/>
            <person name="Tabita R."/>
            <person name="Witte B."/>
            <person name="Santini J.M."/>
            <person name="Basu P."/>
            <person name="Hollibaugh J.T."/>
            <person name="Xie G."/>
            <person name="Stolz J.F."/>
            <person name="Richardson P."/>
        </authorList>
    </citation>
    <scope>NUCLEOTIDE SEQUENCE [LARGE SCALE GENOMIC DNA]</scope>
    <source>
        <strain evidence="13">ATCC BAA-1101 / DSM 17681 / MLHE-1</strain>
    </source>
</reference>
<evidence type="ECO:0000256" key="2">
    <source>
        <dbReference type="ARBA" id="ARBA00004196"/>
    </source>
</evidence>
<keyword evidence="5" id="KW-0378">Hydrolase</keyword>
<dbReference type="GO" id="GO:0006508">
    <property type="term" value="P:proteolysis"/>
    <property type="evidence" value="ECO:0007669"/>
    <property type="project" value="UniProtKB-KW"/>
</dbReference>
<dbReference type="InterPro" id="IPR045834">
    <property type="entry name" value="Csd3_N2"/>
</dbReference>
<sequence>MSNTRIYDLDFKKRPRSRFPAGIRLPFKLRWLAISAIGVAVGALALTGLGPEGDGAEPSLTAELPQYRAAPSVDVLQLAGIEWPQGGFLHASYEPGRDEGGDGDLGSRGTGWLDEQDWLDNGTLAEPGRDDGPTDPLAHLDGLDWESLKVRSGDSLARLFNWAGFSAREVHDLMQAGEEAERLTRVHPGDIIEVVRDGDDRLAHLRYEFSRGQTLYIERTEEGFQAQTFQEAEERQVARASVTVDSSLYIAGRRAGLSNRLIMQLASVFGQQLDLGRDLRAGDEFHLVYEEIYQNGEKVRDGHILAAELVHRGERLQAVRYAPPGADPDYYTPEGESLRRAFNRHPIDYDRITSHFDLNRKHPVLGVRRPHYGTDYAAPVGTPIRSTGSGRVVHRGWKGGYGRTVIIQHGSEYTTLYAHMSGYASGLSQGDRVRRGQVVGYLGGSGMVTGPHLHFEFHVNGNPRDPLKVALPKADPIPQEHMADFRATTHPMLAQLERDQRESATQVAQQSGE</sequence>
<dbReference type="GO" id="GO:0046872">
    <property type="term" value="F:metal ion binding"/>
    <property type="evidence" value="ECO:0007669"/>
    <property type="project" value="UniProtKB-KW"/>
</dbReference>
<proteinExistence type="predicted"/>
<evidence type="ECO:0000256" key="3">
    <source>
        <dbReference type="ARBA" id="ARBA00022670"/>
    </source>
</evidence>
<dbReference type="PANTHER" id="PTHR21666">
    <property type="entry name" value="PEPTIDASE-RELATED"/>
    <property type="match status" value="1"/>
</dbReference>
<keyword evidence="4" id="KW-0479">Metal-binding</keyword>
<dbReference type="InterPro" id="IPR007340">
    <property type="entry name" value="LysM_Opacity-associatedA"/>
</dbReference>
<evidence type="ECO:0000313" key="13">
    <source>
        <dbReference type="Proteomes" id="UP000001962"/>
    </source>
</evidence>
<dbReference type="Gene3D" id="2.70.70.10">
    <property type="entry name" value="Glucose Permease (Domain IIA)"/>
    <property type="match status" value="1"/>
</dbReference>
<dbReference type="CDD" id="cd12797">
    <property type="entry name" value="M23_peptidase"/>
    <property type="match status" value="1"/>
</dbReference>
<evidence type="ECO:0000259" key="11">
    <source>
        <dbReference type="Pfam" id="PF19425"/>
    </source>
</evidence>
<evidence type="ECO:0000256" key="7">
    <source>
        <dbReference type="ARBA" id="ARBA00023049"/>
    </source>
</evidence>
<evidence type="ECO:0000259" key="9">
    <source>
        <dbReference type="Pfam" id="PF01551"/>
    </source>
</evidence>
<evidence type="ECO:0000313" key="12">
    <source>
        <dbReference type="EMBL" id="ABI55791.1"/>
    </source>
</evidence>
<keyword evidence="3" id="KW-0645">Protease</keyword>
<feature type="region of interest" description="Disordered" evidence="8">
    <location>
        <begin position="92"/>
        <end position="112"/>
    </location>
</feature>
<dbReference type="InterPro" id="IPR050570">
    <property type="entry name" value="Cell_wall_metabolism_enzyme"/>
</dbReference>
<comment type="cofactor">
    <cofactor evidence="1">
        <name>Zn(2+)</name>
        <dbReference type="ChEBI" id="CHEBI:29105"/>
    </cofactor>
</comment>
<dbReference type="GO" id="GO:0042834">
    <property type="term" value="F:peptidoglycan binding"/>
    <property type="evidence" value="ECO:0007669"/>
    <property type="project" value="InterPro"/>
</dbReference>
<evidence type="ECO:0000256" key="4">
    <source>
        <dbReference type="ARBA" id="ARBA00022723"/>
    </source>
</evidence>
<name>Q0ABJ6_ALKEH</name>
<dbReference type="Pfam" id="PF01551">
    <property type="entry name" value="Peptidase_M23"/>
    <property type="match status" value="1"/>
</dbReference>
<dbReference type="InterPro" id="IPR011055">
    <property type="entry name" value="Dup_hybrid_motif"/>
</dbReference>
<dbReference type="EMBL" id="CP000453">
    <property type="protein sequence ID" value="ABI55791.1"/>
    <property type="molecule type" value="Genomic_DNA"/>
</dbReference>
<dbReference type="HOGENOM" id="CLU_026846_0_1_6"/>
<evidence type="ECO:0000259" key="10">
    <source>
        <dbReference type="Pfam" id="PF04225"/>
    </source>
</evidence>
<feature type="domain" description="Csd3-like second N-terminal" evidence="11">
    <location>
        <begin position="241"/>
        <end position="357"/>
    </location>
</feature>
<keyword evidence="13" id="KW-1185">Reference proteome</keyword>
<dbReference type="Pfam" id="PF04225">
    <property type="entry name" value="LysM_OapA"/>
    <property type="match status" value="1"/>
</dbReference>
<feature type="domain" description="M23ase beta-sheet core" evidence="9">
    <location>
        <begin position="370"/>
        <end position="466"/>
    </location>
</feature>
<gene>
    <name evidence="12" type="ordered locus">Mlg_0437</name>
</gene>
<evidence type="ECO:0000256" key="6">
    <source>
        <dbReference type="ARBA" id="ARBA00022833"/>
    </source>
</evidence>
<dbReference type="SUPFAM" id="SSF51261">
    <property type="entry name" value="Duplicated hybrid motif"/>
    <property type="match status" value="1"/>
</dbReference>
<dbReference type="KEGG" id="aeh:Mlg_0437"/>
<dbReference type="GO" id="GO:0004222">
    <property type="term" value="F:metalloendopeptidase activity"/>
    <property type="evidence" value="ECO:0007669"/>
    <property type="project" value="TreeGrafter"/>
</dbReference>
<dbReference type="PANTHER" id="PTHR21666:SF288">
    <property type="entry name" value="CELL DIVISION PROTEIN YTFB"/>
    <property type="match status" value="1"/>
</dbReference>
<feature type="domain" description="Opacity-associated protein A LysM-like" evidence="10">
    <location>
        <begin position="145"/>
        <end position="225"/>
    </location>
</feature>
<evidence type="ECO:0000256" key="1">
    <source>
        <dbReference type="ARBA" id="ARBA00001947"/>
    </source>
</evidence>
<dbReference type="GO" id="GO:0030313">
    <property type="term" value="C:cell envelope"/>
    <property type="evidence" value="ECO:0007669"/>
    <property type="project" value="UniProtKB-SubCell"/>
</dbReference>
<accession>Q0ABJ6</accession>
<dbReference type="AlphaFoldDB" id="Q0ABJ6"/>
<dbReference type="Proteomes" id="UP000001962">
    <property type="component" value="Chromosome"/>
</dbReference>
<comment type="subcellular location">
    <subcellularLocation>
        <location evidence="2">Cell envelope</location>
    </subcellularLocation>
</comment>
<dbReference type="InterPro" id="IPR016047">
    <property type="entry name" value="M23ase_b-sheet_dom"/>
</dbReference>
<evidence type="ECO:0000256" key="5">
    <source>
        <dbReference type="ARBA" id="ARBA00022801"/>
    </source>
</evidence>